<proteinExistence type="predicted"/>
<dbReference type="OMA" id="LCWTSQT"/>
<accession>A0A3Q2XU44</accession>
<feature type="transmembrane region" description="Helical" evidence="1">
    <location>
        <begin position="136"/>
        <end position="156"/>
    </location>
</feature>
<reference evidence="2" key="2">
    <citation type="submission" date="2025-09" db="UniProtKB">
        <authorList>
            <consortium name="Ensembl"/>
        </authorList>
    </citation>
    <scope>IDENTIFICATION</scope>
</reference>
<feature type="transmembrane region" description="Helical" evidence="1">
    <location>
        <begin position="50"/>
        <end position="73"/>
    </location>
</feature>
<name>A0A3Q2XU44_HIPCM</name>
<feature type="transmembrane region" description="Helical" evidence="1">
    <location>
        <begin position="93"/>
        <end position="116"/>
    </location>
</feature>
<reference evidence="2" key="1">
    <citation type="submission" date="2025-08" db="UniProtKB">
        <authorList>
            <consortium name="Ensembl"/>
        </authorList>
    </citation>
    <scope>IDENTIFICATION</scope>
</reference>
<keyword evidence="3" id="KW-1185">Reference proteome</keyword>
<keyword evidence="1" id="KW-0812">Transmembrane</keyword>
<organism evidence="2 3">
    <name type="scientific">Hippocampus comes</name>
    <name type="common">Tiger tail seahorse</name>
    <dbReference type="NCBI Taxonomy" id="109280"/>
    <lineage>
        <taxon>Eukaryota</taxon>
        <taxon>Metazoa</taxon>
        <taxon>Chordata</taxon>
        <taxon>Craniata</taxon>
        <taxon>Vertebrata</taxon>
        <taxon>Euteleostomi</taxon>
        <taxon>Actinopterygii</taxon>
        <taxon>Neopterygii</taxon>
        <taxon>Teleostei</taxon>
        <taxon>Neoteleostei</taxon>
        <taxon>Acanthomorphata</taxon>
        <taxon>Syngnathiaria</taxon>
        <taxon>Syngnathiformes</taxon>
        <taxon>Syngnathoidei</taxon>
        <taxon>Syngnathidae</taxon>
        <taxon>Hippocampus</taxon>
    </lineage>
</organism>
<evidence type="ECO:0000313" key="2">
    <source>
        <dbReference type="Ensembl" id="ENSHCOP00000007757.1"/>
    </source>
</evidence>
<evidence type="ECO:0000256" key="1">
    <source>
        <dbReference type="SAM" id="Phobius"/>
    </source>
</evidence>
<evidence type="ECO:0000313" key="3">
    <source>
        <dbReference type="Proteomes" id="UP000264820"/>
    </source>
</evidence>
<protein>
    <submittedName>
        <fullName evidence="2">Si:ch211-256a21.4</fullName>
    </submittedName>
</protein>
<feature type="transmembrane region" description="Helical" evidence="1">
    <location>
        <begin position="12"/>
        <end position="30"/>
    </location>
</feature>
<dbReference type="Ensembl" id="ENSHCOT00000001465.1">
    <property type="protein sequence ID" value="ENSHCOP00000007757.1"/>
    <property type="gene ID" value="ENSHCOG00000009856.1"/>
</dbReference>
<keyword evidence="1" id="KW-0472">Membrane</keyword>
<dbReference type="GeneTree" id="ENSGT00940000175024"/>
<dbReference type="AlphaFoldDB" id="A0A3Q2XU44"/>
<keyword evidence="1" id="KW-1133">Transmembrane helix</keyword>
<sequence length="208" mass="23492">PELKDTISRFRFTQSCVGLSGCLCVSYAVWTPFWLKDGGLWTEWNDAERVFGVLSFLLALSAGALSLVFALCWTSETVRSYSNTRALLMAGQALYPTTLLLLTMSSTFFFLLSWSFFTYHHSEEIYQDFSILGSSYWLGALGWILLLVVETIIFVAEQAIVPDILEDLEKALKSWRVNSRLNRSFSDGCPHLAISKSKIAPKRYMSVP</sequence>
<dbReference type="Proteomes" id="UP000264820">
    <property type="component" value="Unplaced"/>
</dbReference>